<keyword evidence="5" id="KW-0255">Endonuclease</keyword>
<dbReference type="GO" id="GO:0004519">
    <property type="term" value="F:endonuclease activity"/>
    <property type="evidence" value="ECO:0007669"/>
    <property type="project" value="UniProtKB-KW"/>
</dbReference>
<evidence type="ECO:0000256" key="3">
    <source>
        <dbReference type="ARBA" id="ARBA00023125"/>
    </source>
</evidence>
<keyword evidence="5" id="KW-0378">Hydrolase</keyword>
<dbReference type="GO" id="GO:0009307">
    <property type="term" value="P:DNA restriction-modification system"/>
    <property type="evidence" value="ECO:0007669"/>
    <property type="project" value="UniProtKB-KW"/>
</dbReference>
<dbReference type="InterPro" id="IPR001025">
    <property type="entry name" value="BAH_dom"/>
</dbReference>
<proteinExistence type="inferred from homology"/>
<keyword evidence="2" id="KW-0680">Restriction system</keyword>
<feature type="domain" description="BAH" evidence="4">
    <location>
        <begin position="64"/>
        <end position="196"/>
    </location>
</feature>
<name>A0A4V1MZU2_9BACT</name>
<comment type="similarity">
    <text evidence="1">Belongs to the type-I restriction system S methylase family.</text>
</comment>
<dbReference type="PANTHER" id="PTHR30408">
    <property type="entry name" value="TYPE-1 RESTRICTION ENZYME ECOKI SPECIFICITY PROTEIN"/>
    <property type="match status" value="1"/>
</dbReference>
<dbReference type="PANTHER" id="PTHR30408:SF13">
    <property type="entry name" value="TYPE I RESTRICTION ENZYME HINDI SPECIFICITY SUBUNIT"/>
    <property type="match status" value="1"/>
</dbReference>
<sequence>MKSNYKQLREYIRPVDVRNKKLEVDLLLGVSVQKVFIPSIANTVGTDFKKYKIVKRKQFTYIPDTSRRGDKIGLAMLEDHDIALVSQAYSVFDIIDHDKLDPEYLMMWFRRPEFDRYARYKSHGSVREIFDWEEMCEVELPIPSIEKQREIVKEYNTVVNRIKLNEQLNQKLEETAQALFKNWFVDGTNEDLMDLDSYIEFNPKHLIKKNTVVSYIEMADVQESAMSIKKNIKREFTSGSKFKNEDTLLARITPCLENGKTAFVDCLVDNEVAYGSTEFIVMRAKKAISPYWVYCLAKDDMFRTYAISSMVGSSGRQRVHSDYLKEYKIASFTHEKMQSFHTKAKPIFEQIKVRASETKLLVDMKGLLLSKMTKVEAEENTYTTTTIAD</sequence>
<evidence type="ECO:0000313" key="6">
    <source>
        <dbReference type="Proteomes" id="UP000289703"/>
    </source>
</evidence>
<dbReference type="GO" id="GO:0003677">
    <property type="term" value="F:DNA binding"/>
    <property type="evidence" value="ECO:0007669"/>
    <property type="project" value="UniProtKB-KW"/>
</dbReference>
<dbReference type="Pfam" id="PF01420">
    <property type="entry name" value="Methylase_S"/>
    <property type="match status" value="1"/>
</dbReference>
<keyword evidence="3" id="KW-0238">DNA-binding</keyword>
<dbReference type="GO" id="GO:0003682">
    <property type="term" value="F:chromatin binding"/>
    <property type="evidence" value="ECO:0007669"/>
    <property type="project" value="InterPro"/>
</dbReference>
<evidence type="ECO:0000313" key="5">
    <source>
        <dbReference type="EMBL" id="RXQ89491.1"/>
    </source>
</evidence>
<gene>
    <name evidence="5" type="ORF">EO244_14080</name>
</gene>
<accession>A0A4V1MZU2</accession>
<organism evidence="5 6">
    <name type="scientific">Ancylomarina salipaludis</name>
    <dbReference type="NCBI Taxonomy" id="2501299"/>
    <lineage>
        <taxon>Bacteria</taxon>
        <taxon>Pseudomonadati</taxon>
        <taxon>Bacteroidota</taxon>
        <taxon>Bacteroidia</taxon>
        <taxon>Marinilabiliales</taxon>
        <taxon>Marinifilaceae</taxon>
        <taxon>Ancylomarina</taxon>
    </lineage>
</organism>
<dbReference type="InterPro" id="IPR052021">
    <property type="entry name" value="Type-I_RS_S_subunit"/>
</dbReference>
<dbReference type="OrthoDB" id="9816225at2"/>
<evidence type="ECO:0000256" key="2">
    <source>
        <dbReference type="ARBA" id="ARBA00022747"/>
    </source>
</evidence>
<protein>
    <submittedName>
        <fullName evidence="5">Restriction endonuclease subunit S</fullName>
    </submittedName>
</protein>
<keyword evidence="5" id="KW-0540">Nuclease</keyword>
<dbReference type="Proteomes" id="UP000289703">
    <property type="component" value="Unassembled WGS sequence"/>
</dbReference>
<dbReference type="InterPro" id="IPR044946">
    <property type="entry name" value="Restrct_endonuc_typeI_TRD_sf"/>
</dbReference>
<dbReference type="AlphaFoldDB" id="A0A4V1MZU2"/>
<dbReference type="InterPro" id="IPR000055">
    <property type="entry name" value="Restrct_endonuc_typeI_TRD"/>
</dbReference>
<dbReference type="PROSITE" id="PS51038">
    <property type="entry name" value="BAH"/>
    <property type="match status" value="1"/>
</dbReference>
<keyword evidence="6" id="KW-1185">Reference proteome</keyword>
<dbReference type="SUPFAM" id="SSF116734">
    <property type="entry name" value="DNA methylase specificity domain"/>
    <property type="match status" value="2"/>
</dbReference>
<evidence type="ECO:0000259" key="4">
    <source>
        <dbReference type="PROSITE" id="PS51038"/>
    </source>
</evidence>
<dbReference type="CDD" id="cd17260">
    <property type="entry name" value="RMtype1_S_EcoEI-TRD1-CR1_like"/>
    <property type="match status" value="1"/>
</dbReference>
<dbReference type="Gene3D" id="3.90.220.20">
    <property type="entry name" value="DNA methylase specificity domains"/>
    <property type="match status" value="2"/>
</dbReference>
<dbReference type="RefSeq" id="WP_129255327.1">
    <property type="nucleotide sequence ID" value="NZ_SAXA01000015.1"/>
</dbReference>
<reference evidence="5 6" key="1">
    <citation type="submission" date="2019-01" db="EMBL/GenBank/DDBJ databases">
        <title>Ancylomarina salipaludis sp. nov., isolated from a salt marsh.</title>
        <authorList>
            <person name="Yoon J.-H."/>
        </authorList>
    </citation>
    <scope>NUCLEOTIDE SEQUENCE [LARGE SCALE GENOMIC DNA]</scope>
    <source>
        <strain evidence="5 6">SHSM-M15</strain>
    </source>
</reference>
<evidence type="ECO:0000256" key="1">
    <source>
        <dbReference type="ARBA" id="ARBA00010923"/>
    </source>
</evidence>
<comment type="caution">
    <text evidence="5">The sequence shown here is derived from an EMBL/GenBank/DDBJ whole genome shotgun (WGS) entry which is preliminary data.</text>
</comment>
<dbReference type="EMBL" id="SAXA01000015">
    <property type="protein sequence ID" value="RXQ89491.1"/>
    <property type="molecule type" value="Genomic_DNA"/>
</dbReference>